<evidence type="ECO:0000313" key="1">
    <source>
        <dbReference type="EMBL" id="SCB98175.1"/>
    </source>
</evidence>
<dbReference type="RefSeq" id="WP_089709411.1">
    <property type="nucleotide sequence ID" value="NZ_FMAR01000002.1"/>
</dbReference>
<name>A0A1C4AU73_9BACT</name>
<sequence length="96" mass="11005">MKSTFYITLNMKTADNFETYGRFCIGNDQKAADNIFATLKGSEVIGEKDILHLELMEIKEGLPVNIRMINCTLEELSENCRIITKEIFKLLNLEIT</sequence>
<dbReference type="OrthoDB" id="676292at2"/>
<keyword evidence="2" id="KW-1185">Reference proteome</keyword>
<gene>
    <name evidence="1" type="ORF">GA0116948_102288</name>
</gene>
<organism evidence="1 2">
    <name type="scientific">Chitinophaga costaii</name>
    <dbReference type="NCBI Taxonomy" id="1335309"/>
    <lineage>
        <taxon>Bacteria</taxon>
        <taxon>Pseudomonadati</taxon>
        <taxon>Bacteroidota</taxon>
        <taxon>Chitinophagia</taxon>
        <taxon>Chitinophagales</taxon>
        <taxon>Chitinophagaceae</taxon>
        <taxon>Chitinophaga</taxon>
    </lineage>
</organism>
<accession>A0A1C4AU73</accession>
<dbReference type="AlphaFoldDB" id="A0A1C4AU73"/>
<dbReference type="Proteomes" id="UP000242818">
    <property type="component" value="Unassembled WGS sequence"/>
</dbReference>
<dbReference type="EMBL" id="FMAR01000002">
    <property type="protein sequence ID" value="SCB98175.1"/>
    <property type="molecule type" value="Genomic_DNA"/>
</dbReference>
<protein>
    <submittedName>
        <fullName evidence="1">Uncharacterized protein</fullName>
    </submittedName>
</protein>
<proteinExistence type="predicted"/>
<evidence type="ECO:0000313" key="2">
    <source>
        <dbReference type="Proteomes" id="UP000242818"/>
    </source>
</evidence>
<reference evidence="1 2" key="1">
    <citation type="submission" date="2016-08" db="EMBL/GenBank/DDBJ databases">
        <authorList>
            <person name="Seilhamer J.J."/>
        </authorList>
    </citation>
    <scope>NUCLEOTIDE SEQUENCE [LARGE SCALE GENOMIC DNA]</scope>
    <source>
        <strain evidence="1 2">A37T2</strain>
    </source>
</reference>
<dbReference type="STRING" id="1335309.GA0116948_102288"/>